<feature type="domain" description="PAS" evidence="4">
    <location>
        <begin position="25"/>
        <end position="68"/>
    </location>
</feature>
<evidence type="ECO:0000256" key="1">
    <source>
        <dbReference type="ARBA" id="ARBA00001946"/>
    </source>
</evidence>
<dbReference type="AlphaFoldDB" id="A0A066ZNB5"/>
<dbReference type="InterPro" id="IPR043128">
    <property type="entry name" value="Rev_trsase/Diguanyl_cyclase"/>
</dbReference>
<dbReference type="CDD" id="cd00130">
    <property type="entry name" value="PAS"/>
    <property type="match status" value="1"/>
</dbReference>
<evidence type="ECO:0000313" key="8">
    <source>
        <dbReference type="Proteomes" id="UP000027341"/>
    </source>
</evidence>
<dbReference type="RefSeq" id="WP_051622984.1">
    <property type="nucleotide sequence ID" value="NZ_AP020335.1"/>
</dbReference>
<dbReference type="Proteomes" id="UP000027341">
    <property type="component" value="Unassembled WGS sequence"/>
</dbReference>
<sequence length="312" mass="34938">MAVSVPDAGAMTSFVEFLPAVLFEYALETDGSRELIYISPKSLDVLGYAQEDFLEDMDTFWRLTHPDDLAQKDEVDGQDENTSAFDTKVVHPSKGEIWIRVTTKPTDRKKGDAVIWGGYIFDVTDSKVQEAELERLNTKFERISTSDGLTGVLNRRAFDESMHKEWKRALRDDTELSLIIVDIDHFRNYNIGYGHLAGDDCLKVVANTLSKVVKRSSDIVARYGGEKFAILLPNTGLVDAIKLSERCRVSILDLKMPHESSNVHSIVTVSLGVSTISPEFDFDMLTFIEAADTCLYEAKSNGRNQVVSINKL</sequence>
<dbReference type="SUPFAM" id="SSF55073">
    <property type="entry name" value="Nucleotide cyclase"/>
    <property type="match status" value="1"/>
</dbReference>
<dbReference type="InterPro" id="IPR000160">
    <property type="entry name" value="GGDEF_dom"/>
</dbReference>
<dbReference type="GO" id="GO:0052621">
    <property type="term" value="F:diguanylate cyclase activity"/>
    <property type="evidence" value="ECO:0007669"/>
    <property type="project" value="UniProtKB-EC"/>
</dbReference>
<dbReference type="PROSITE" id="PS50112">
    <property type="entry name" value="PAS"/>
    <property type="match status" value="1"/>
</dbReference>
<dbReference type="SUPFAM" id="SSF55785">
    <property type="entry name" value="PYP-like sensor domain (PAS domain)"/>
    <property type="match status" value="1"/>
</dbReference>
<evidence type="ECO:0000256" key="3">
    <source>
        <dbReference type="ARBA" id="ARBA00034247"/>
    </source>
</evidence>
<reference evidence="7 8" key="1">
    <citation type="submission" date="2014-04" db="EMBL/GenBank/DDBJ databases">
        <title>Draft genome sequence of Hydrogenovibrio marinus MH-110, a model organism for aerobic H2 metabolism.</title>
        <authorList>
            <person name="Cha H.J."/>
            <person name="Jo B.H."/>
            <person name="Hwang B.H."/>
        </authorList>
    </citation>
    <scope>NUCLEOTIDE SEQUENCE [LARGE SCALE GENOMIC DNA]</scope>
    <source>
        <strain evidence="7 8">MH-110</strain>
    </source>
</reference>
<dbReference type="InterPro" id="IPR029787">
    <property type="entry name" value="Nucleotide_cyclase"/>
</dbReference>
<dbReference type="GO" id="GO:1902201">
    <property type="term" value="P:negative regulation of bacterial-type flagellum-dependent cell motility"/>
    <property type="evidence" value="ECO:0007669"/>
    <property type="project" value="TreeGrafter"/>
</dbReference>
<evidence type="ECO:0000256" key="2">
    <source>
        <dbReference type="ARBA" id="ARBA00012528"/>
    </source>
</evidence>
<feature type="domain" description="PAC" evidence="5">
    <location>
        <begin position="83"/>
        <end position="135"/>
    </location>
</feature>
<protein>
    <recommendedName>
        <fullName evidence="2">diguanylate cyclase</fullName>
        <ecNumber evidence="2">2.7.7.65</ecNumber>
    </recommendedName>
</protein>
<evidence type="ECO:0000259" key="6">
    <source>
        <dbReference type="PROSITE" id="PS50887"/>
    </source>
</evidence>
<dbReference type="PANTHER" id="PTHR45138:SF9">
    <property type="entry name" value="DIGUANYLATE CYCLASE DGCM-RELATED"/>
    <property type="match status" value="1"/>
</dbReference>
<gene>
    <name evidence="7" type="ORF">EI16_03070</name>
</gene>
<dbReference type="FunFam" id="3.30.70.270:FF:000001">
    <property type="entry name" value="Diguanylate cyclase domain protein"/>
    <property type="match status" value="1"/>
</dbReference>
<comment type="cofactor">
    <cofactor evidence="1">
        <name>Mg(2+)</name>
        <dbReference type="ChEBI" id="CHEBI:18420"/>
    </cofactor>
</comment>
<dbReference type="Pfam" id="PF08447">
    <property type="entry name" value="PAS_3"/>
    <property type="match status" value="1"/>
</dbReference>
<evidence type="ECO:0000259" key="4">
    <source>
        <dbReference type="PROSITE" id="PS50112"/>
    </source>
</evidence>
<dbReference type="NCBIfam" id="TIGR00229">
    <property type="entry name" value="sensory_box"/>
    <property type="match status" value="1"/>
</dbReference>
<evidence type="ECO:0000259" key="5">
    <source>
        <dbReference type="PROSITE" id="PS50113"/>
    </source>
</evidence>
<dbReference type="CDD" id="cd01949">
    <property type="entry name" value="GGDEF"/>
    <property type="match status" value="1"/>
</dbReference>
<comment type="caution">
    <text evidence="7">The sequence shown here is derived from an EMBL/GenBank/DDBJ whole genome shotgun (WGS) entry which is preliminary data.</text>
</comment>
<dbReference type="SMART" id="SM00267">
    <property type="entry name" value="GGDEF"/>
    <property type="match status" value="1"/>
</dbReference>
<dbReference type="InterPro" id="IPR000014">
    <property type="entry name" value="PAS"/>
</dbReference>
<dbReference type="Gene3D" id="3.30.70.270">
    <property type="match status" value="1"/>
</dbReference>
<dbReference type="PANTHER" id="PTHR45138">
    <property type="entry name" value="REGULATORY COMPONENTS OF SENSORY TRANSDUCTION SYSTEM"/>
    <property type="match status" value="1"/>
</dbReference>
<name>A0A066ZNB5_HYDMR</name>
<comment type="catalytic activity">
    <reaction evidence="3">
        <text>2 GTP = 3',3'-c-di-GMP + 2 diphosphate</text>
        <dbReference type="Rhea" id="RHEA:24898"/>
        <dbReference type="ChEBI" id="CHEBI:33019"/>
        <dbReference type="ChEBI" id="CHEBI:37565"/>
        <dbReference type="ChEBI" id="CHEBI:58805"/>
        <dbReference type="EC" id="2.7.7.65"/>
    </reaction>
</comment>
<dbReference type="InterPro" id="IPR000700">
    <property type="entry name" value="PAS-assoc_C"/>
</dbReference>
<feature type="domain" description="GGDEF" evidence="6">
    <location>
        <begin position="174"/>
        <end position="311"/>
    </location>
</feature>
<evidence type="ECO:0000313" key="7">
    <source>
        <dbReference type="EMBL" id="KDN95298.1"/>
    </source>
</evidence>
<dbReference type="InterPro" id="IPR013655">
    <property type="entry name" value="PAS_fold_3"/>
</dbReference>
<dbReference type="Gene3D" id="3.30.450.20">
    <property type="entry name" value="PAS domain"/>
    <property type="match status" value="1"/>
</dbReference>
<dbReference type="EMBL" id="JMIU01000001">
    <property type="protein sequence ID" value="KDN95298.1"/>
    <property type="molecule type" value="Genomic_DNA"/>
</dbReference>
<dbReference type="PROSITE" id="PS50113">
    <property type="entry name" value="PAC"/>
    <property type="match status" value="1"/>
</dbReference>
<dbReference type="STRING" id="28885.EI16_03070"/>
<dbReference type="PROSITE" id="PS50887">
    <property type="entry name" value="GGDEF"/>
    <property type="match status" value="1"/>
</dbReference>
<keyword evidence="8" id="KW-1185">Reference proteome</keyword>
<dbReference type="GO" id="GO:0043709">
    <property type="term" value="P:cell adhesion involved in single-species biofilm formation"/>
    <property type="evidence" value="ECO:0007669"/>
    <property type="project" value="TreeGrafter"/>
</dbReference>
<dbReference type="InterPro" id="IPR050469">
    <property type="entry name" value="Diguanylate_Cyclase"/>
</dbReference>
<accession>A0A066ZNB5</accession>
<organism evidence="7 8">
    <name type="scientific">Hydrogenovibrio marinus</name>
    <dbReference type="NCBI Taxonomy" id="28885"/>
    <lineage>
        <taxon>Bacteria</taxon>
        <taxon>Pseudomonadati</taxon>
        <taxon>Pseudomonadota</taxon>
        <taxon>Gammaproteobacteria</taxon>
        <taxon>Thiotrichales</taxon>
        <taxon>Piscirickettsiaceae</taxon>
        <taxon>Hydrogenovibrio</taxon>
    </lineage>
</organism>
<dbReference type="Pfam" id="PF00990">
    <property type="entry name" value="GGDEF"/>
    <property type="match status" value="1"/>
</dbReference>
<dbReference type="EC" id="2.7.7.65" evidence="2"/>
<dbReference type="NCBIfam" id="TIGR00254">
    <property type="entry name" value="GGDEF"/>
    <property type="match status" value="1"/>
</dbReference>
<dbReference type="GO" id="GO:0005886">
    <property type="term" value="C:plasma membrane"/>
    <property type="evidence" value="ECO:0007669"/>
    <property type="project" value="TreeGrafter"/>
</dbReference>
<proteinExistence type="predicted"/>
<dbReference type="InterPro" id="IPR035965">
    <property type="entry name" value="PAS-like_dom_sf"/>
</dbReference>